<comment type="similarity">
    <text evidence="1">Belongs to the metallo-dependent hydrolases superfamily.</text>
</comment>
<name>A0A8H4KG53_9HYPO</name>
<dbReference type="GO" id="GO:0016787">
    <property type="term" value="F:hydrolase activity"/>
    <property type="evidence" value="ECO:0007669"/>
    <property type="project" value="InterPro"/>
</dbReference>
<dbReference type="OrthoDB" id="2135488at2759"/>
<dbReference type="Proteomes" id="UP000605986">
    <property type="component" value="Unassembled WGS sequence"/>
</dbReference>
<dbReference type="PANTHER" id="PTHR43569">
    <property type="entry name" value="AMIDOHYDROLASE"/>
    <property type="match status" value="1"/>
</dbReference>
<sequence length="345" mass="39042">MGSQTALPIIDSHIHLYPASEVDSLAWYSNDHPLAGQHSVDEYRQATKPETSLEGYIFIETDRKNDLKTGERDGSGWKEPLAELSWIKRVALGQPRPHEGHRPQDSKLCLGMVLWAPMPSNIRAMEKYILKVQEEAGLARSKVKGFRYLLQDKPDGTMLESDFIANAKMLGRHGFTFDLCIDSNRRGQSQLDDVIELTRLVSEGVPENERIVLVLDHLGKPNLSDQNAMTDAAFIAWRTSMQILGQYSHVYVKLSGGFAEMGDCVDSLSFGDLCKRLQKWFKVILEAFGSDRIMFASDWPVCTIDASDAWVRWRDLVLELCRISGLTMEEQKLIFADTARKAYKL</sequence>
<dbReference type="Pfam" id="PF04909">
    <property type="entry name" value="Amidohydro_2"/>
    <property type="match status" value="1"/>
</dbReference>
<feature type="domain" description="Amidohydrolase-related" evidence="2">
    <location>
        <begin position="133"/>
        <end position="345"/>
    </location>
</feature>
<dbReference type="PANTHER" id="PTHR43569:SF2">
    <property type="entry name" value="AMIDOHYDROLASE-RELATED DOMAIN-CONTAINING PROTEIN"/>
    <property type="match status" value="1"/>
</dbReference>
<dbReference type="SUPFAM" id="SSF51556">
    <property type="entry name" value="Metallo-dependent hydrolases"/>
    <property type="match status" value="1"/>
</dbReference>
<comment type="caution">
    <text evidence="3">The sequence shown here is derived from an EMBL/GenBank/DDBJ whole genome shotgun (WGS) entry which is preliminary data.</text>
</comment>
<dbReference type="InterPro" id="IPR006680">
    <property type="entry name" value="Amidohydro-rel"/>
</dbReference>
<dbReference type="AlphaFoldDB" id="A0A8H4KG53"/>
<reference evidence="3" key="1">
    <citation type="submission" date="2020-01" db="EMBL/GenBank/DDBJ databases">
        <title>Identification and distribution of gene clusters putatively required for synthesis of sphingolipid metabolism inhibitors in phylogenetically diverse species of the filamentous fungus Fusarium.</title>
        <authorList>
            <person name="Kim H.-S."/>
            <person name="Busman M."/>
            <person name="Brown D.W."/>
            <person name="Divon H."/>
            <person name="Uhlig S."/>
            <person name="Proctor R.H."/>
        </authorList>
    </citation>
    <scope>NUCLEOTIDE SEQUENCE</scope>
    <source>
        <strain evidence="3">NRRL 53441</strain>
    </source>
</reference>
<dbReference type="InterPro" id="IPR032466">
    <property type="entry name" value="Metal_Hydrolase"/>
</dbReference>
<evidence type="ECO:0000313" key="3">
    <source>
        <dbReference type="EMBL" id="KAF4449496.1"/>
    </source>
</evidence>
<keyword evidence="4" id="KW-1185">Reference proteome</keyword>
<gene>
    <name evidence="3" type="ORF">F53441_7231</name>
</gene>
<dbReference type="Gene3D" id="3.20.20.140">
    <property type="entry name" value="Metal-dependent hydrolases"/>
    <property type="match status" value="1"/>
</dbReference>
<accession>A0A8H4KG53</accession>
<dbReference type="EMBL" id="JAADJG010000282">
    <property type="protein sequence ID" value="KAF4449496.1"/>
    <property type="molecule type" value="Genomic_DNA"/>
</dbReference>
<evidence type="ECO:0000313" key="4">
    <source>
        <dbReference type="Proteomes" id="UP000605986"/>
    </source>
</evidence>
<evidence type="ECO:0000256" key="1">
    <source>
        <dbReference type="ARBA" id="ARBA00038310"/>
    </source>
</evidence>
<protein>
    <recommendedName>
        <fullName evidence="2">Amidohydrolase-related domain-containing protein</fullName>
    </recommendedName>
</protein>
<organism evidence="3 4">
    <name type="scientific">Fusarium austroafricanum</name>
    <dbReference type="NCBI Taxonomy" id="2364996"/>
    <lineage>
        <taxon>Eukaryota</taxon>
        <taxon>Fungi</taxon>
        <taxon>Dikarya</taxon>
        <taxon>Ascomycota</taxon>
        <taxon>Pezizomycotina</taxon>
        <taxon>Sordariomycetes</taxon>
        <taxon>Hypocreomycetidae</taxon>
        <taxon>Hypocreales</taxon>
        <taxon>Nectriaceae</taxon>
        <taxon>Fusarium</taxon>
        <taxon>Fusarium concolor species complex</taxon>
    </lineage>
</organism>
<dbReference type="InterPro" id="IPR052350">
    <property type="entry name" value="Metallo-dep_Lactonases"/>
</dbReference>
<evidence type="ECO:0000259" key="2">
    <source>
        <dbReference type="Pfam" id="PF04909"/>
    </source>
</evidence>
<proteinExistence type="inferred from homology"/>